<dbReference type="PRINTS" id="PR01036">
    <property type="entry name" value="TCRTETB"/>
</dbReference>
<dbReference type="Gene3D" id="1.20.1250.20">
    <property type="entry name" value="MFS general substrate transporter like domains"/>
    <property type="match status" value="1"/>
</dbReference>
<dbReference type="SUPFAM" id="SSF103473">
    <property type="entry name" value="MFS general substrate transporter"/>
    <property type="match status" value="1"/>
</dbReference>
<feature type="region of interest" description="Disordered" evidence="7">
    <location>
        <begin position="51"/>
        <end position="83"/>
    </location>
</feature>
<dbReference type="Pfam" id="PF07690">
    <property type="entry name" value="MFS_1"/>
    <property type="match status" value="1"/>
</dbReference>
<feature type="transmembrane region" description="Helical" evidence="8">
    <location>
        <begin position="369"/>
        <end position="390"/>
    </location>
</feature>
<evidence type="ECO:0000256" key="6">
    <source>
        <dbReference type="ARBA" id="ARBA00023136"/>
    </source>
</evidence>
<keyword evidence="3" id="KW-0813">Transport</keyword>
<dbReference type="InterPro" id="IPR036259">
    <property type="entry name" value="MFS_trans_sf"/>
</dbReference>
<evidence type="ECO:0000256" key="5">
    <source>
        <dbReference type="ARBA" id="ARBA00022989"/>
    </source>
</evidence>
<keyword evidence="6 8" id="KW-0472">Membrane</keyword>
<dbReference type="GO" id="GO:0022857">
    <property type="term" value="F:transmembrane transporter activity"/>
    <property type="evidence" value="ECO:0007669"/>
    <property type="project" value="InterPro"/>
</dbReference>
<feature type="non-terminal residue" evidence="10">
    <location>
        <position position="532"/>
    </location>
</feature>
<comment type="subcellular location">
    <subcellularLocation>
        <location evidence="1">Endomembrane system</location>
        <topology evidence="1">Multi-pass membrane protein</topology>
    </subcellularLocation>
</comment>
<keyword evidence="11" id="KW-1185">Reference proteome</keyword>
<feature type="transmembrane region" description="Helical" evidence="8">
    <location>
        <begin position="233"/>
        <end position="255"/>
    </location>
</feature>
<organism evidence="10 11">
    <name type="scientific">Tilletiopsis washingtonensis</name>
    <dbReference type="NCBI Taxonomy" id="58919"/>
    <lineage>
        <taxon>Eukaryota</taxon>
        <taxon>Fungi</taxon>
        <taxon>Dikarya</taxon>
        <taxon>Basidiomycota</taxon>
        <taxon>Ustilaginomycotina</taxon>
        <taxon>Exobasidiomycetes</taxon>
        <taxon>Entylomatales</taxon>
        <taxon>Entylomatales incertae sedis</taxon>
        <taxon>Tilletiopsis</taxon>
    </lineage>
</organism>
<feature type="transmembrane region" description="Helical" evidence="8">
    <location>
        <begin position="298"/>
        <end position="319"/>
    </location>
</feature>
<dbReference type="PANTHER" id="PTHR23501">
    <property type="entry name" value="MAJOR FACILITATOR SUPERFAMILY"/>
    <property type="match status" value="1"/>
</dbReference>
<feature type="transmembrane region" description="Helical" evidence="8">
    <location>
        <begin position="175"/>
        <end position="194"/>
    </location>
</feature>
<evidence type="ECO:0000256" key="3">
    <source>
        <dbReference type="ARBA" id="ARBA00022448"/>
    </source>
</evidence>
<keyword evidence="4 8" id="KW-0812">Transmembrane</keyword>
<feature type="transmembrane region" description="Helical" evidence="8">
    <location>
        <begin position="267"/>
        <end position="286"/>
    </location>
</feature>
<feature type="transmembrane region" description="Helical" evidence="8">
    <location>
        <begin position="200"/>
        <end position="221"/>
    </location>
</feature>
<feature type="transmembrane region" description="Helical" evidence="8">
    <location>
        <begin position="410"/>
        <end position="431"/>
    </location>
</feature>
<accession>A0A316ZFM8</accession>
<sequence length="532" mass="56105">MLFWRCSAGERCRTSASPGFSCNHHPQALNMRKEVDLAHLFVPDRIGGRSDGGSIEVSTPSSLAGRHSEAPTTASGEEAQPEEASCTCSKEAHHFAEQTNYLPPSKLIPIFLALALIDFVALIDQTTLSVALAIIGAEFNAGSQVSFISSAYFISSTACQLLYGRVSDITGRKVLLLAGIWVVFFGSLASSLATDVISLSVFRGVTGLGGGGLMTIAQIIVSDVVSLRQRGKYQGILGAVVALANGIGPVIGGALASTSTWRNIFRLMLPLSFLGGVAVWFFMPLKPVEGDWRQKSRAIDWLGAFLSFAAALLLVLGFTWASEYAWDDTHVLGPLLAGLATSLAFVLWQGYGCSAERPALMPLGIFKSGVVCGACITQTINGWLFVTQVYMIPQFYQLAYGYSATRAGSLLLPLTVVQTAASTLSGLLITWTGRYREILLVGWALWAVGLGLFSTLDSSSGLGKQIGYSLLAGVGVGATLQPSLIAIQGAVPRKEMAAVTATRNFVRNLGGALGLALAGTVLNKSATAALLP</sequence>
<feature type="transmembrane region" description="Helical" evidence="8">
    <location>
        <begin position="438"/>
        <end position="456"/>
    </location>
</feature>
<evidence type="ECO:0000256" key="4">
    <source>
        <dbReference type="ARBA" id="ARBA00022692"/>
    </source>
</evidence>
<comment type="similarity">
    <text evidence="2">Belongs to the major facilitator superfamily.</text>
</comment>
<evidence type="ECO:0000313" key="10">
    <source>
        <dbReference type="EMBL" id="PWN99155.1"/>
    </source>
</evidence>
<dbReference type="GeneID" id="37268416"/>
<reference evidence="10 11" key="1">
    <citation type="journal article" date="2018" name="Mol. Biol. Evol.">
        <title>Broad Genomic Sampling Reveals a Smut Pathogenic Ancestry of the Fungal Clade Ustilaginomycotina.</title>
        <authorList>
            <person name="Kijpornyongpan T."/>
            <person name="Mondo S.J."/>
            <person name="Barry K."/>
            <person name="Sandor L."/>
            <person name="Lee J."/>
            <person name="Lipzen A."/>
            <person name="Pangilinan J."/>
            <person name="LaButti K."/>
            <person name="Hainaut M."/>
            <person name="Henrissat B."/>
            <person name="Grigoriev I.V."/>
            <person name="Spatafora J.W."/>
            <person name="Aime M.C."/>
        </authorList>
    </citation>
    <scope>NUCLEOTIDE SEQUENCE [LARGE SCALE GENOMIC DNA]</scope>
    <source>
        <strain evidence="10 11">MCA 4186</strain>
    </source>
</reference>
<dbReference type="PANTHER" id="PTHR23501:SF189">
    <property type="entry name" value="DRUG TRANSPORTER, PUTATIVE (AFU_ORTHOLOGUE AFUA_4G03920)-RELATED"/>
    <property type="match status" value="1"/>
</dbReference>
<feature type="transmembrane region" description="Helical" evidence="8">
    <location>
        <begin position="331"/>
        <end position="348"/>
    </location>
</feature>
<dbReference type="InterPro" id="IPR020846">
    <property type="entry name" value="MFS_dom"/>
</dbReference>
<name>A0A316ZFM8_9BASI</name>
<dbReference type="GO" id="GO:0012505">
    <property type="term" value="C:endomembrane system"/>
    <property type="evidence" value="ECO:0007669"/>
    <property type="project" value="UniProtKB-SubCell"/>
</dbReference>
<dbReference type="STRING" id="58919.A0A316ZFM8"/>
<dbReference type="Proteomes" id="UP000245946">
    <property type="component" value="Unassembled WGS sequence"/>
</dbReference>
<evidence type="ECO:0000256" key="8">
    <source>
        <dbReference type="SAM" id="Phobius"/>
    </source>
</evidence>
<dbReference type="FunFam" id="1.20.1720.10:FF:000013">
    <property type="entry name" value="Related to multidrug resistance proteins"/>
    <property type="match status" value="1"/>
</dbReference>
<evidence type="ECO:0000256" key="1">
    <source>
        <dbReference type="ARBA" id="ARBA00004127"/>
    </source>
</evidence>
<feature type="domain" description="Major facilitator superfamily (MFS) profile" evidence="9">
    <location>
        <begin position="110"/>
        <end position="532"/>
    </location>
</feature>
<protein>
    <submittedName>
        <fullName evidence="10">Multidrug resistance protein fnx1</fullName>
    </submittedName>
</protein>
<dbReference type="AlphaFoldDB" id="A0A316ZFM8"/>
<dbReference type="PROSITE" id="PS50850">
    <property type="entry name" value="MFS"/>
    <property type="match status" value="1"/>
</dbReference>
<proteinExistence type="inferred from homology"/>
<evidence type="ECO:0000259" key="9">
    <source>
        <dbReference type="PROSITE" id="PS50850"/>
    </source>
</evidence>
<evidence type="ECO:0000256" key="2">
    <source>
        <dbReference type="ARBA" id="ARBA00008335"/>
    </source>
</evidence>
<dbReference type="InterPro" id="IPR011701">
    <property type="entry name" value="MFS"/>
</dbReference>
<dbReference type="GO" id="GO:0005886">
    <property type="term" value="C:plasma membrane"/>
    <property type="evidence" value="ECO:0007669"/>
    <property type="project" value="TreeGrafter"/>
</dbReference>
<dbReference type="EMBL" id="KZ819289">
    <property type="protein sequence ID" value="PWN99155.1"/>
    <property type="molecule type" value="Genomic_DNA"/>
</dbReference>
<dbReference type="OrthoDB" id="10021397at2759"/>
<gene>
    <name evidence="10" type="ORF">FA09DRAFT_317228</name>
</gene>
<keyword evidence="5 8" id="KW-1133">Transmembrane helix</keyword>
<evidence type="ECO:0000313" key="11">
    <source>
        <dbReference type="Proteomes" id="UP000245946"/>
    </source>
</evidence>
<feature type="transmembrane region" description="Helical" evidence="8">
    <location>
        <begin position="468"/>
        <end position="487"/>
    </location>
</feature>
<dbReference type="RefSeq" id="XP_025599434.1">
    <property type="nucleotide sequence ID" value="XM_025740872.1"/>
</dbReference>
<evidence type="ECO:0000256" key="7">
    <source>
        <dbReference type="SAM" id="MobiDB-lite"/>
    </source>
</evidence>